<dbReference type="InterPro" id="IPR006311">
    <property type="entry name" value="TAT_signal"/>
</dbReference>
<dbReference type="InterPro" id="IPR000073">
    <property type="entry name" value="AB_hydrolase_1"/>
</dbReference>
<dbReference type="Pfam" id="PF00561">
    <property type="entry name" value="Abhydrolase_1"/>
    <property type="match status" value="1"/>
</dbReference>
<evidence type="ECO:0000313" key="3">
    <source>
        <dbReference type="EMBL" id="TCP60548.1"/>
    </source>
</evidence>
<reference evidence="3 4" key="1">
    <citation type="submission" date="2019-03" db="EMBL/GenBank/DDBJ databases">
        <title>Genomic Encyclopedia of Type Strains, Phase IV (KMG-IV): sequencing the most valuable type-strain genomes for metagenomic binning, comparative biology and taxonomic classification.</title>
        <authorList>
            <person name="Goeker M."/>
        </authorList>
    </citation>
    <scope>NUCLEOTIDE SEQUENCE [LARGE SCALE GENOMIC DNA]</scope>
    <source>
        <strain evidence="3 4">DSM 24766</strain>
    </source>
</reference>
<dbReference type="InterPro" id="IPR029058">
    <property type="entry name" value="AB_hydrolase_fold"/>
</dbReference>
<evidence type="ECO:0000313" key="4">
    <source>
        <dbReference type="Proteomes" id="UP000295050"/>
    </source>
</evidence>
<dbReference type="SUPFAM" id="SSF53474">
    <property type="entry name" value="alpha/beta-Hydrolases"/>
    <property type="match status" value="1"/>
</dbReference>
<keyword evidence="1" id="KW-0732">Signal</keyword>
<dbReference type="EMBL" id="SLXU01000009">
    <property type="protein sequence ID" value="TCP60548.1"/>
    <property type="molecule type" value="Genomic_DNA"/>
</dbReference>
<organism evidence="3 4">
    <name type="scientific">Rhodovulum bhavnagarense</name>
    <dbReference type="NCBI Taxonomy" id="992286"/>
    <lineage>
        <taxon>Bacteria</taxon>
        <taxon>Pseudomonadati</taxon>
        <taxon>Pseudomonadota</taxon>
        <taxon>Alphaproteobacteria</taxon>
        <taxon>Rhodobacterales</taxon>
        <taxon>Paracoccaceae</taxon>
        <taxon>Rhodovulum</taxon>
    </lineage>
</organism>
<gene>
    <name evidence="3" type="ORF">EV663_10954</name>
</gene>
<comment type="caution">
    <text evidence="3">The sequence shown here is derived from an EMBL/GenBank/DDBJ whole genome shotgun (WGS) entry which is preliminary data.</text>
</comment>
<feature type="domain" description="AB hydrolase-1" evidence="2">
    <location>
        <begin position="61"/>
        <end position="295"/>
    </location>
</feature>
<sequence length="318" mass="34253">MSSAERYPRRTILALAAASGLSACAPAPTEHAPARTPPLGQFLTLRGRRLHYVQQGRGPDVILIHGASGNLRDFTFDLTARLANSYRVTAFDRPGLGYSQPLRETGDSPEDQAAQLERAAAELGIRRAVVVGHSYGAAVAMAWALDHQARVAGLVTLAGVTMPWPEGTLDPWYGFAASGLGSTLVTAFVTERAARRALPRFFTPQPVPRGYADYVGLDLALNPAILRASARQVDRLRPSLVSMSARYRRLHIPVEILHGTADSIVGIDLHARPMAAVLPNARLTELSGIGHMIHHAAPRTTRAAIDRAVARARLRPQG</sequence>
<evidence type="ECO:0000259" key="2">
    <source>
        <dbReference type="Pfam" id="PF00561"/>
    </source>
</evidence>
<dbReference type="Proteomes" id="UP000295050">
    <property type="component" value="Unassembled WGS sequence"/>
</dbReference>
<dbReference type="RefSeq" id="WP_132951695.1">
    <property type="nucleotide sequence ID" value="NZ_SLXU01000009.1"/>
</dbReference>
<feature type="signal peptide" evidence="1">
    <location>
        <begin position="1"/>
        <end position="25"/>
    </location>
</feature>
<proteinExistence type="predicted"/>
<dbReference type="PANTHER" id="PTHR43689:SF8">
    <property type="entry name" value="ALPHA_BETA-HYDROLASES SUPERFAMILY PROTEIN"/>
    <property type="match status" value="1"/>
</dbReference>
<keyword evidence="4" id="KW-1185">Reference proteome</keyword>
<accession>A0A4R2RDW6</accession>
<protein>
    <submittedName>
        <fullName evidence="3">Pimeloyl-ACP methyl ester carboxylesterase</fullName>
    </submittedName>
</protein>
<feature type="chain" id="PRO_5020908856" evidence="1">
    <location>
        <begin position="26"/>
        <end position="318"/>
    </location>
</feature>
<dbReference type="OrthoDB" id="9815441at2"/>
<name>A0A4R2RDW6_9RHOB</name>
<dbReference type="PROSITE" id="PS51257">
    <property type="entry name" value="PROKAR_LIPOPROTEIN"/>
    <property type="match status" value="1"/>
</dbReference>
<dbReference type="AlphaFoldDB" id="A0A4R2RDW6"/>
<dbReference type="PRINTS" id="PR00111">
    <property type="entry name" value="ABHYDROLASE"/>
</dbReference>
<dbReference type="PROSITE" id="PS51318">
    <property type="entry name" value="TAT"/>
    <property type="match status" value="1"/>
</dbReference>
<dbReference type="PANTHER" id="PTHR43689">
    <property type="entry name" value="HYDROLASE"/>
    <property type="match status" value="1"/>
</dbReference>
<evidence type="ECO:0000256" key="1">
    <source>
        <dbReference type="SAM" id="SignalP"/>
    </source>
</evidence>
<dbReference type="Gene3D" id="3.40.50.1820">
    <property type="entry name" value="alpha/beta hydrolase"/>
    <property type="match status" value="1"/>
</dbReference>